<dbReference type="Proteomes" id="UP000828390">
    <property type="component" value="Unassembled WGS sequence"/>
</dbReference>
<reference evidence="1" key="2">
    <citation type="submission" date="2020-11" db="EMBL/GenBank/DDBJ databases">
        <authorList>
            <person name="McCartney M.A."/>
            <person name="Auch B."/>
            <person name="Kono T."/>
            <person name="Mallez S."/>
            <person name="Becker A."/>
            <person name="Gohl D.M."/>
            <person name="Silverstein K.A.T."/>
            <person name="Koren S."/>
            <person name="Bechman K.B."/>
            <person name="Herman A."/>
            <person name="Abrahante J.E."/>
            <person name="Garbe J."/>
        </authorList>
    </citation>
    <scope>NUCLEOTIDE SEQUENCE</scope>
    <source>
        <strain evidence="1">Duluth1</strain>
        <tissue evidence="1">Whole animal</tissue>
    </source>
</reference>
<evidence type="ECO:0000313" key="2">
    <source>
        <dbReference type="Proteomes" id="UP000828390"/>
    </source>
</evidence>
<dbReference type="EMBL" id="JAIWYP010000006">
    <property type="protein sequence ID" value="KAH3811176.1"/>
    <property type="molecule type" value="Genomic_DNA"/>
</dbReference>
<keyword evidence="2" id="KW-1185">Reference proteome</keyword>
<gene>
    <name evidence="1" type="ORF">DPMN_139582</name>
</gene>
<proteinExistence type="predicted"/>
<evidence type="ECO:0000313" key="1">
    <source>
        <dbReference type="EMBL" id="KAH3811176.1"/>
    </source>
</evidence>
<reference evidence="1" key="1">
    <citation type="journal article" date="2019" name="bioRxiv">
        <title>The Genome of the Zebra Mussel, Dreissena polymorpha: A Resource for Invasive Species Research.</title>
        <authorList>
            <person name="McCartney M.A."/>
            <person name="Auch B."/>
            <person name="Kono T."/>
            <person name="Mallez S."/>
            <person name="Zhang Y."/>
            <person name="Obille A."/>
            <person name="Becker A."/>
            <person name="Abrahante J.E."/>
            <person name="Garbe J."/>
            <person name="Badalamenti J.P."/>
            <person name="Herman A."/>
            <person name="Mangelson H."/>
            <person name="Liachko I."/>
            <person name="Sullivan S."/>
            <person name="Sone E.D."/>
            <person name="Koren S."/>
            <person name="Silverstein K.A.T."/>
            <person name="Beckman K.B."/>
            <person name="Gohl D.M."/>
        </authorList>
    </citation>
    <scope>NUCLEOTIDE SEQUENCE</scope>
    <source>
        <strain evidence="1">Duluth1</strain>
        <tissue evidence="1">Whole animal</tissue>
    </source>
</reference>
<organism evidence="1 2">
    <name type="scientific">Dreissena polymorpha</name>
    <name type="common">Zebra mussel</name>
    <name type="synonym">Mytilus polymorpha</name>
    <dbReference type="NCBI Taxonomy" id="45954"/>
    <lineage>
        <taxon>Eukaryota</taxon>
        <taxon>Metazoa</taxon>
        <taxon>Spiralia</taxon>
        <taxon>Lophotrochozoa</taxon>
        <taxon>Mollusca</taxon>
        <taxon>Bivalvia</taxon>
        <taxon>Autobranchia</taxon>
        <taxon>Heteroconchia</taxon>
        <taxon>Euheterodonta</taxon>
        <taxon>Imparidentia</taxon>
        <taxon>Neoheterodontei</taxon>
        <taxon>Myida</taxon>
        <taxon>Dreissenoidea</taxon>
        <taxon>Dreissenidae</taxon>
        <taxon>Dreissena</taxon>
    </lineage>
</organism>
<accession>A0A9D4JFT4</accession>
<dbReference type="AlphaFoldDB" id="A0A9D4JFT4"/>
<protein>
    <submittedName>
        <fullName evidence="1">Uncharacterized protein</fullName>
    </submittedName>
</protein>
<sequence>MIKYSHRHRKDRCGVVDEVSAQRSGVRGFAPYSGSVFIISSIDTKYWFFPGNGFDNVHLPIMLEGRLAVHIDRWITVTIYFYD</sequence>
<comment type="caution">
    <text evidence="1">The sequence shown here is derived from an EMBL/GenBank/DDBJ whole genome shotgun (WGS) entry which is preliminary data.</text>
</comment>
<name>A0A9D4JFT4_DREPO</name>